<dbReference type="InterPro" id="IPR004183">
    <property type="entry name" value="Xdiol_dOase_suB"/>
</dbReference>
<dbReference type="AlphaFoldDB" id="A0A172RYC5"/>
<name>A0A172RYC5_9ACTN</name>
<dbReference type="NCBIfam" id="TIGR04335">
    <property type="entry name" value="AmmeMemoSam_A"/>
    <property type="match status" value="1"/>
</dbReference>
<dbReference type="Pfam" id="PF02900">
    <property type="entry name" value="LigB"/>
    <property type="match status" value="1"/>
</dbReference>
<dbReference type="STRING" id="79604.AAY81_05900"/>
<dbReference type="InterPro" id="IPR023473">
    <property type="entry name" value="AMMECR1"/>
</dbReference>
<dbReference type="GO" id="GO:0016702">
    <property type="term" value="F:oxidoreductase activity, acting on single donors with incorporation of molecular oxygen, incorporation of two atoms of oxygen"/>
    <property type="evidence" value="ECO:0007669"/>
    <property type="project" value="UniProtKB-ARBA"/>
</dbReference>
<evidence type="ECO:0000313" key="3">
    <source>
        <dbReference type="Proteomes" id="UP000182975"/>
    </source>
</evidence>
<dbReference type="SUPFAM" id="SSF53213">
    <property type="entry name" value="LigB-like"/>
    <property type="match status" value="1"/>
</dbReference>
<accession>A0A172RYC5</accession>
<protein>
    <submittedName>
        <fullName evidence="2">Uncharacterized protein, PH0010 family/AmmeMemoRadiSam system protein A</fullName>
    </submittedName>
</protein>
<dbReference type="RefSeq" id="WP_066662578.1">
    <property type="nucleotide sequence ID" value="NZ_CP011402.1"/>
</dbReference>
<gene>
    <name evidence="2" type="ORF">SAMN02910314_01974</name>
</gene>
<dbReference type="InterPro" id="IPR027623">
    <property type="entry name" value="AmmeMemoSam_A"/>
</dbReference>
<dbReference type="Pfam" id="PF01871">
    <property type="entry name" value="AMMECR1"/>
    <property type="match status" value="1"/>
</dbReference>
<proteinExistence type="predicted"/>
<evidence type="ECO:0000259" key="1">
    <source>
        <dbReference type="PROSITE" id="PS51112"/>
    </source>
</evidence>
<dbReference type="PROSITE" id="PS51112">
    <property type="entry name" value="AMMECR1"/>
    <property type="match status" value="1"/>
</dbReference>
<dbReference type="Gene3D" id="3.40.830.10">
    <property type="entry name" value="LigB-like"/>
    <property type="match status" value="1"/>
</dbReference>
<dbReference type="PANTHER" id="PTHR13016">
    <property type="entry name" value="AMMECR1 HOMOLOG"/>
    <property type="match status" value="1"/>
</dbReference>
<dbReference type="SUPFAM" id="SSF143447">
    <property type="entry name" value="AMMECR1-like"/>
    <property type="match status" value="1"/>
</dbReference>
<dbReference type="Proteomes" id="UP000182975">
    <property type="component" value="Unassembled WGS sequence"/>
</dbReference>
<evidence type="ECO:0000313" key="2">
    <source>
        <dbReference type="EMBL" id="SEP03168.1"/>
    </source>
</evidence>
<dbReference type="GO" id="GO:0008198">
    <property type="term" value="F:ferrous iron binding"/>
    <property type="evidence" value="ECO:0007669"/>
    <property type="project" value="InterPro"/>
</dbReference>
<dbReference type="InterPro" id="IPR027485">
    <property type="entry name" value="AMMECR1_N"/>
</dbReference>
<feature type="domain" description="AMMECR1" evidence="1">
    <location>
        <begin position="295"/>
        <end position="473"/>
    </location>
</feature>
<dbReference type="Gene3D" id="3.30.700.20">
    <property type="entry name" value="Hypothetical protein ph0010, domain 1"/>
    <property type="match status" value="1"/>
</dbReference>
<keyword evidence="3" id="KW-1185">Reference proteome</keyword>
<organism evidence="2 3">
    <name type="scientific">Denitrobacterium detoxificans</name>
    <dbReference type="NCBI Taxonomy" id="79604"/>
    <lineage>
        <taxon>Bacteria</taxon>
        <taxon>Bacillati</taxon>
        <taxon>Actinomycetota</taxon>
        <taxon>Coriobacteriia</taxon>
        <taxon>Eggerthellales</taxon>
        <taxon>Eggerthellaceae</taxon>
        <taxon>Denitrobacterium</taxon>
    </lineage>
</organism>
<reference evidence="3" key="1">
    <citation type="submission" date="2016-10" db="EMBL/GenBank/DDBJ databases">
        <authorList>
            <person name="Varghese N."/>
        </authorList>
    </citation>
    <scope>NUCLEOTIDE SEQUENCE [LARGE SCALE GENOMIC DNA]</scope>
    <source>
        <strain evidence="3">DSM 21843</strain>
    </source>
</reference>
<dbReference type="PANTHER" id="PTHR13016:SF0">
    <property type="entry name" value="AMME SYNDROME CANDIDATE GENE 1 PROTEIN"/>
    <property type="match status" value="1"/>
</dbReference>
<dbReference type="KEGG" id="ddt:AAY81_05900"/>
<dbReference type="OrthoDB" id="9785549at2"/>
<dbReference type="PATRIC" id="fig|79604.3.peg.1192"/>
<dbReference type="InterPro" id="IPR002733">
    <property type="entry name" value="AMMECR1_domain"/>
</dbReference>
<sequence>MSIVGAIVVPHPPLIVPAVGRGEEQRIGETIDAYKRATKWLLSQQPDCLVITSPHAPLFRDAFHVTTDDVLEGSMAQFRAPQEHMSAECNTELAREIISRANDAGIPAIGSERYRDDMDHATYVPLYFVREAAGGMLPCPIVRIGLSGMPYDTHRQLGRIIAQAASAQGIKVGFIASGDLSHKLKPDGPYGFALEGPVFDERIGEIFASGNLDGLFELDEAFCEAAAECGLRSFQIMAGALDGLSVHTELLSNEGPFGVGYGVAICKCESTTNCDAHAGKRDADNDHLHSANPPTEADPIVRLARLTVETFTRTGRAPNLPDDLPQELLERKAGVFVTIHKRGALRGCIGTISPTCSNIAEEVIQNGISSSSRDPRFPAIREEELDYLEYSVDVLGEAEPIDSPEQLDPKRYGVIVAKRWQRGLLLPNLEGVETIESQVSIAKQKAGIDPADNDVELARFEVVRHSAGGEARR</sequence>
<dbReference type="CDD" id="cd07951">
    <property type="entry name" value="ED_3B_N_AMMECR1"/>
    <property type="match status" value="1"/>
</dbReference>
<dbReference type="InterPro" id="IPR036071">
    <property type="entry name" value="AMMECR1_dom_sf"/>
</dbReference>
<dbReference type="EMBL" id="FOEC01000023">
    <property type="protein sequence ID" value="SEP03168.1"/>
    <property type="molecule type" value="Genomic_DNA"/>
</dbReference>